<evidence type="ECO:0000259" key="1">
    <source>
        <dbReference type="PROSITE" id="PS51787"/>
    </source>
</evidence>
<proteinExistence type="predicted"/>
<dbReference type="InterPro" id="IPR046336">
    <property type="entry name" value="Lon_prtase_N_sf"/>
</dbReference>
<dbReference type="PANTHER" id="PTHR46732:SF8">
    <property type="entry name" value="ATP-DEPENDENT PROTEASE LA (LON) DOMAIN PROTEIN"/>
    <property type="match status" value="1"/>
</dbReference>
<dbReference type="KEGG" id="obg:Verru16b_00112"/>
<dbReference type="InterPro" id="IPR003111">
    <property type="entry name" value="Lon_prtase_N"/>
</dbReference>
<dbReference type="Gene3D" id="2.30.130.40">
    <property type="entry name" value="LON domain-like"/>
    <property type="match status" value="1"/>
</dbReference>
<protein>
    <submittedName>
        <fullName evidence="2">Lon protease 2</fullName>
        <ecNumber evidence="2">3.4.21.53</ecNumber>
    </submittedName>
</protein>
<dbReference type="Gene3D" id="1.20.58.1480">
    <property type="match status" value="1"/>
</dbReference>
<dbReference type="EMBL" id="CP016094">
    <property type="protein sequence ID" value="AOS43073.1"/>
    <property type="molecule type" value="Genomic_DNA"/>
</dbReference>
<dbReference type="PANTHER" id="PTHR46732">
    <property type="entry name" value="ATP-DEPENDENT PROTEASE LA (LON) DOMAIN PROTEIN"/>
    <property type="match status" value="1"/>
</dbReference>
<name>A0A1I7PHJ0_9BACT</name>
<dbReference type="SMART" id="SM00464">
    <property type="entry name" value="LON"/>
    <property type="match status" value="1"/>
</dbReference>
<accession>A0A1I7PHJ0</accession>
<dbReference type="InterPro" id="IPR015947">
    <property type="entry name" value="PUA-like_sf"/>
</dbReference>
<dbReference type="Proteomes" id="UP000095228">
    <property type="component" value="Chromosome"/>
</dbReference>
<gene>
    <name evidence="2" type="primary">lon2</name>
    <name evidence="2" type="ORF">Verru16b_00112</name>
</gene>
<dbReference type="GO" id="GO:0006508">
    <property type="term" value="P:proteolysis"/>
    <property type="evidence" value="ECO:0007669"/>
    <property type="project" value="UniProtKB-KW"/>
</dbReference>
<sequence length="249" mass="28046">MFIGTFLPTPALARRPIPALFTRMETLQVPDTLPVMTLPNTVFFPQALLPLHIFEPRYCQMLRDVLARDRLFAIARLDNTSAAPVGATEPAHLIATVGIVRACQKADNDTSNLLLQGVCRVAIQSIVREQPYRLIHVKALATVSGGNAPELEIERHEVMRLLNLRRRLGSPVPKGMTQFLESIEDVDTFADVAAFNLCEDGEFKQSLLAELDTRRRLQRFAARLKAEIEDQKLRRKLQGRLTDDHITDN</sequence>
<keyword evidence="2" id="KW-0645">Protease</keyword>
<dbReference type="EC" id="3.4.21.53" evidence="2"/>
<dbReference type="Pfam" id="PF02190">
    <property type="entry name" value="LON_substr_bdg"/>
    <property type="match status" value="1"/>
</dbReference>
<dbReference type="GO" id="GO:0004252">
    <property type="term" value="F:serine-type endopeptidase activity"/>
    <property type="evidence" value="ECO:0007669"/>
    <property type="project" value="UniProtKB-EC"/>
</dbReference>
<dbReference type="STRING" id="1838286.Verru16b_00112"/>
<keyword evidence="3" id="KW-1185">Reference proteome</keyword>
<dbReference type="AlphaFoldDB" id="A0A1I7PHJ0"/>
<feature type="domain" description="Lon N-terminal" evidence="1">
    <location>
        <begin position="33"/>
        <end position="228"/>
    </location>
</feature>
<dbReference type="SUPFAM" id="SSF88697">
    <property type="entry name" value="PUA domain-like"/>
    <property type="match status" value="1"/>
</dbReference>
<keyword evidence="2" id="KW-0378">Hydrolase</keyword>
<organism evidence="2 3">
    <name type="scientific">Lacunisphaera limnophila</name>
    <dbReference type="NCBI Taxonomy" id="1838286"/>
    <lineage>
        <taxon>Bacteria</taxon>
        <taxon>Pseudomonadati</taxon>
        <taxon>Verrucomicrobiota</taxon>
        <taxon>Opitutia</taxon>
        <taxon>Opitutales</taxon>
        <taxon>Opitutaceae</taxon>
        <taxon>Lacunisphaera</taxon>
    </lineage>
</organism>
<dbReference type="PROSITE" id="PS51787">
    <property type="entry name" value="LON_N"/>
    <property type="match status" value="1"/>
</dbReference>
<reference evidence="2 3" key="1">
    <citation type="submission" date="2016-06" db="EMBL/GenBank/DDBJ databases">
        <title>Three novel species with peptidoglycan cell walls form the new genus Lacunisphaera gen. nov. in the family Opitutaceae of the verrucomicrobial subdivision 4.</title>
        <authorList>
            <person name="Rast P."/>
            <person name="Gloeckner I."/>
            <person name="Jogler M."/>
            <person name="Boedeker C."/>
            <person name="Jeske O."/>
            <person name="Wiegand S."/>
            <person name="Reinhardt R."/>
            <person name="Schumann P."/>
            <person name="Rohde M."/>
            <person name="Spring S."/>
            <person name="Gloeckner F.O."/>
            <person name="Jogler C."/>
        </authorList>
    </citation>
    <scope>NUCLEOTIDE SEQUENCE [LARGE SCALE GENOMIC DNA]</scope>
    <source>
        <strain evidence="2 3">IG16b</strain>
    </source>
</reference>
<evidence type="ECO:0000313" key="2">
    <source>
        <dbReference type="EMBL" id="AOS43073.1"/>
    </source>
</evidence>
<evidence type="ECO:0000313" key="3">
    <source>
        <dbReference type="Proteomes" id="UP000095228"/>
    </source>
</evidence>